<evidence type="ECO:0000313" key="2">
    <source>
        <dbReference type="EMBL" id="MBB6453843.1"/>
    </source>
</evidence>
<dbReference type="Proteomes" id="UP000581688">
    <property type="component" value="Unassembled WGS sequence"/>
</dbReference>
<reference evidence="2 3" key="1">
    <citation type="submission" date="2020-08" db="EMBL/GenBank/DDBJ databases">
        <title>Genomic Encyclopedia of Type Strains, Phase IV (KMG-IV): sequencing the most valuable type-strain genomes for metagenomic binning, comparative biology and taxonomic classification.</title>
        <authorList>
            <person name="Goeker M."/>
        </authorList>
    </citation>
    <scope>NUCLEOTIDE SEQUENCE [LARGE SCALE GENOMIC DNA]</scope>
    <source>
        <strain evidence="2 3">DSM 19612</strain>
    </source>
</reference>
<protein>
    <recommendedName>
        <fullName evidence="4">DUF5067 domain-containing protein</fullName>
    </recommendedName>
</protein>
<accession>A0A841Q665</accession>
<keyword evidence="3" id="KW-1185">Reference proteome</keyword>
<sequence>MKKSIVLFFFSLMLGNLSACGNESNPIIESSAIELQDVENSDTEVLRFSVYISDINMETDQHFSVRFLVQNPYIKNLIKTNEIDVTDRLFTSTKIDRENGKSKSFSVWKTQEIRQEFSVHEIKENIEERESVIVELYSGEEIIARDIISSFEDVRK</sequence>
<name>A0A841Q665_9BACI</name>
<feature type="signal peptide" evidence="1">
    <location>
        <begin position="1"/>
        <end position="19"/>
    </location>
</feature>
<proteinExistence type="predicted"/>
<evidence type="ECO:0000313" key="3">
    <source>
        <dbReference type="Proteomes" id="UP000581688"/>
    </source>
</evidence>
<comment type="caution">
    <text evidence="2">The sequence shown here is derived from an EMBL/GenBank/DDBJ whole genome shotgun (WGS) entry which is preliminary data.</text>
</comment>
<dbReference type="AlphaFoldDB" id="A0A841Q665"/>
<organism evidence="2 3">
    <name type="scientific">Salirhabdus euzebyi</name>
    <dbReference type="NCBI Taxonomy" id="394506"/>
    <lineage>
        <taxon>Bacteria</taxon>
        <taxon>Bacillati</taxon>
        <taxon>Bacillota</taxon>
        <taxon>Bacilli</taxon>
        <taxon>Bacillales</taxon>
        <taxon>Bacillaceae</taxon>
        <taxon>Salirhabdus</taxon>
    </lineage>
</organism>
<gene>
    <name evidence="2" type="ORF">HNQ94_002294</name>
</gene>
<evidence type="ECO:0000256" key="1">
    <source>
        <dbReference type="SAM" id="SignalP"/>
    </source>
</evidence>
<dbReference type="RefSeq" id="WP_174496612.1">
    <property type="nucleotide sequence ID" value="NZ_CADDWK010000008.1"/>
</dbReference>
<dbReference type="EMBL" id="JACHGH010000006">
    <property type="protein sequence ID" value="MBB6453843.1"/>
    <property type="molecule type" value="Genomic_DNA"/>
</dbReference>
<keyword evidence="1" id="KW-0732">Signal</keyword>
<evidence type="ECO:0008006" key="4">
    <source>
        <dbReference type="Google" id="ProtNLM"/>
    </source>
</evidence>
<feature type="chain" id="PRO_5039708044" description="DUF5067 domain-containing protein" evidence="1">
    <location>
        <begin position="20"/>
        <end position="156"/>
    </location>
</feature>